<evidence type="ECO:0000256" key="4">
    <source>
        <dbReference type="ARBA" id="ARBA00022692"/>
    </source>
</evidence>
<keyword evidence="5 8" id="KW-1133">Transmembrane helix</keyword>
<feature type="region of interest" description="Disordered" evidence="7">
    <location>
        <begin position="296"/>
        <end position="323"/>
    </location>
</feature>
<dbReference type="RefSeq" id="XP_007311190.1">
    <property type="nucleotide sequence ID" value="XM_007311128.1"/>
</dbReference>
<feature type="domain" description="CSC1/OSCA1-like cytosolic" evidence="11">
    <location>
        <begin position="225"/>
        <end position="413"/>
    </location>
</feature>
<evidence type="ECO:0000259" key="10">
    <source>
        <dbReference type="Pfam" id="PF13967"/>
    </source>
</evidence>
<feature type="domain" description="CSC1/OSCA1-like 7TM region" evidence="9">
    <location>
        <begin position="424"/>
        <end position="698"/>
    </location>
</feature>
<feature type="transmembrane region" description="Helical" evidence="8">
    <location>
        <begin position="705"/>
        <end position="724"/>
    </location>
</feature>
<dbReference type="Proteomes" id="UP000053927">
    <property type="component" value="Unassembled WGS sequence"/>
</dbReference>
<gene>
    <name evidence="12" type="ORF">STEHIDRAFT_150863</name>
</gene>
<dbReference type="PANTHER" id="PTHR13018">
    <property type="entry name" value="PROBABLE MEMBRANE PROTEIN DUF221-RELATED"/>
    <property type="match status" value="1"/>
</dbReference>
<reference evidence="13" key="1">
    <citation type="journal article" date="2012" name="Science">
        <title>The Paleozoic origin of enzymatic lignin decomposition reconstructed from 31 fungal genomes.</title>
        <authorList>
            <person name="Floudas D."/>
            <person name="Binder M."/>
            <person name="Riley R."/>
            <person name="Barry K."/>
            <person name="Blanchette R.A."/>
            <person name="Henrissat B."/>
            <person name="Martinez A.T."/>
            <person name="Otillar R."/>
            <person name="Spatafora J.W."/>
            <person name="Yadav J.S."/>
            <person name="Aerts A."/>
            <person name="Benoit I."/>
            <person name="Boyd A."/>
            <person name="Carlson A."/>
            <person name="Copeland A."/>
            <person name="Coutinho P.M."/>
            <person name="de Vries R.P."/>
            <person name="Ferreira P."/>
            <person name="Findley K."/>
            <person name="Foster B."/>
            <person name="Gaskell J."/>
            <person name="Glotzer D."/>
            <person name="Gorecki P."/>
            <person name="Heitman J."/>
            <person name="Hesse C."/>
            <person name="Hori C."/>
            <person name="Igarashi K."/>
            <person name="Jurgens J.A."/>
            <person name="Kallen N."/>
            <person name="Kersten P."/>
            <person name="Kohler A."/>
            <person name="Kuees U."/>
            <person name="Kumar T.K.A."/>
            <person name="Kuo A."/>
            <person name="LaButti K."/>
            <person name="Larrondo L.F."/>
            <person name="Lindquist E."/>
            <person name="Ling A."/>
            <person name="Lombard V."/>
            <person name="Lucas S."/>
            <person name="Lundell T."/>
            <person name="Martin R."/>
            <person name="McLaughlin D.J."/>
            <person name="Morgenstern I."/>
            <person name="Morin E."/>
            <person name="Murat C."/>
            <person name="Nagy L.G."/>
            <person name="Nolan M."/>
            <person name="Ohm R.A."/>
            <person name="Patyshakuliyeva A."/>
            <person name="Rokas A."/>
            <person name="Ruiz-Duenas F.J."/>
            <person name="Sabat G."/>
            <person name="Salamov A."/>
            <person name="Samejima M."/>
            <person name="Schmutz J."/>
            <person name="Slot J.C."/>
            <person name="St John F."/>
            <person name="Stenlid J."/>
            <person name="Sun H."/>
            <person name="Sun S."/>
            <person name="Syed K."/>
            <person name="Tsang A."/>
            <person name="Wiebenga A."/>
            <person name="Young D."/>
            <person name="Pisabarro A."/>
            <person name="Eastwood D.C."/>
            <person name="Martin F."/>
            <person name="Cullen D."/>
            <person name="Grigoriev I.V."/>
            <person name="Hibbett D.S."/>
        </authorList>
    </citation>
    <scope>NUCLEOTIDE SEQUENCE [LARGE SCALE GENOMIC DNA]</scope>
    <source>
        <strain evidence="13">FP-91666</strain>
    </source>
</reference>
<feature type="compositionally biased region" description="Low complexity" evidence="7">
    <location>
        <begin position="889"/>
        <end position="918"/>
    </location>
</feature>
<organism evidence="12 13">
    <name type="scientific">Stereum hirsutum (strain FP-91666)</name>
    <name type="common">White-rot fungus</name>
    <dbReference type="NCBI Taxonomy" id="721885"/>
    <lineage>
        <taxon>Eukaryota</taxon>
        <taxon>Fungi</taxon>
        <taxon>Dikarya</taxon>
        <taxon>Basidiomycota</taxon>
        <taxon>Agaricomycotina</taxon>
        <taxon>Agaricomycetes</taxon>
        <taxon>Russulales</taxon>
        <taxon>Stereaceae</taxon>
        <taxon>Stereum</taxon>
    </lineage>
</organism>
<evidence type="ECO:0000313" key="13">
    <source>
        <dbReference type="Proteomes" id="UP000053927"/>
    </source>
</evidence>
<feature type="compositionally biased region" description="Low complexity" evidence="7">
    <location>
        <begin position="1011"/>
        <end position="1035"/>
    </location>
</feature>
<dbReference type="Pfam" id="PF13967">
    <property type="entry name" value="RSN1_TM"/>
    <property type="match status" value="1"/>
</dbReference>
<feature type="transmembrane region" description="Helical" evidence="8">
    <location>
        <begin position="120"/>
        <end position="139"/>
    </location>
</feature>
<evidence type="ECO:0000259" key="9">
    <source>
        <dbReference type="Pfam" id="PF02714"/>
    </source>
</evidence>
<feature type="transmembrane region" description="Helical" evidence="8">
    <location>
        <begin position="182"/>
        <end position="202"/>
    </location>
</feature>
<evidence type="ECO:0000256" key="5">
    <source>
        <dbReference type="ARBA" id="ARBA00022989"/>
    </source>
</evidence>
<keyword evidence="3" id="KW-0813">Transport</keyword>
<sequence length="1062" mass="118516">MLETFASWLLDDGGDGDVDPSLPPGSPPTYKFEGPWFTTQAILSTTIGLLSFLIFCFCRMRWPILFAPRTKLKGFSPHEAHAHQAFFGWIIPTLKVSEFTVLQIVGLDAAVLLNFFKMSFYLFSLCSFFSVAVLMPINVKNNIGIGDEPDDDWSSLDDPGTGNPPPTKQRDWLDLISDANSYLSVHLLFTYLITLIALRFIYQNYRRFIRARQLFSLELVHSIAARTVLVSGLPPHLRGERALAEHFENMNLSVESVSVTREVGSLKSYLDKRTKALKKLESAWVDYVGNPSTVESYDPSDQALSGEADPGVVESQSQSNNVVVPHKKRPTLRPGWFSKKVDAIEYLESEFQKADELVRRRRRTAKLKATDSAFVTFENMSSAQIAAQTVHASTPFQLTTKLAPEPRDIVWSNMTHSTNSIRARELLVLTSIALLFFFWIIPITGLAGLLSYKEIKKTWPWLGRVIDKNPQIQAIVQNSLPSVAMMGLNALVPFLLEALTYIQGYRARSWIEFSLMKKYFLFLLVNVVFIFLLASTYWQLVRDLANSPAKIPEKLAQALQKGRARHFFLSYVILQGLGIMPLQLLNLGVIIPRLFFRIFVTRTPRDYAELNAPPMINYGVVYPQAILIFTITLLYSIAQPLILVFGALYFGIAYVVYKYKLLFVFYKPYESQGEAWPITFTRLIWAVIIFLVFMIGNFILNRGFILSSLVVPLLIFTVGWSWYIDREFRPLSKFVSLSSVFEVQRGEETEDVVRLRMGHPVTWSQSNLNRRRYAQNDDTLYVAPEDDRTDYSQPPMANWYSGVLNTGKRRYGHPALTGVLPHPWLPLKKGETLINSRTGATSNGNGTKSDQAVVLTLRKRQSIVRKRVQSIGAGGPNRQSSAPTQLQTGDLLGLADGGQQQQTTVGDASSGSAGVAGDVAHEDPWRDARPGPARRVNTAPSAVHHRLSFDYGSGVIVLPDDGDWLEELEDEDSEEEDYGASVSSPAISRGPSSGGGGGGPSTPRPPLNATASEGADVASSAASASESHDPSSSPSRLRYGTYYHHPERRRQTIPGAFPRLAS</sequence>
<feature type="domain" description="CSC1/OSCA1-like N-terminal transmembrane" evidence="10">
    <location>
        <begin position="37"/>
        <end position="203"/>
    </location>
</feature>
<feature type="region of interest" description="Disordered" evidence="7">
    <location>
        <begin position="889"/>
        <end position="939"/>
    </location>
</feature>
<dbReference type="AlphaFoldDB" id="R7RWD2"/>
<evidence type="ECO:0000256" key="1">
    <source>
        <dbReference type="ARBA" id="ARBA00004141"/>
    </source>
</evidence>
<evidence type="ECO:0000259" key="11">
    <source>
        <dbReference type="Pfam" id="PF14703"/>
    </source>
</evidence>
<feature type="compositionally biased region" description="Basic and acidic residues" evidence="7">
    <location>
        <begin position="919"/>
        <end position="929"/>
    </location>
</feature>
<evidence type="ECO:0000313" key="12">
    <source>
        <dbReference type="EMBL" id="EIM79609.1"/>
    </source>
</evidence>
<dbReference type="GO" id="GO:0005227">
    <property type="term" value="F:calcium-activated cation channel activity"/>
    <property type="evidence" value="ECO:0007669"/>
    <property type="project" value="InterPro"/>
</dbReference>
<feature type="transmembrane region" description="Helical" evidence="8">
    <location>
        <begin position="36"/>
        <end position="58"/>
    </location>
</feature>
<evidence type="ECO:0000256" key="3">
    <source>
        <dbReference type="ARBA" id="ARBA00022448"/>
    </source>
</evidence>
<feature type="compositionally biased region" description="Acidic residues" evidence="7">
    <location>
        <begin position="969"/>
        <end position="978"/>
    </location>
</feature>
<keyword evidence="4 8" id="KW-0812">Transmembrane</keyword>
<dbReference type="PANTHER" id="PTHR13018:SF5">
    <property type="entry name" value="RE44586P"/>
    <property type="match status" value="1"/>
</dbReference>
<feature type="transmembrane region" description="Helical" evidence="8">
    <location>
        <begin position="519"/>
        <end position="538"/>
    </location>
</feature>
<evidence type="ECO:0000256" key="7">
    <source>
        <dbReference type="SAM" id="MobiDB-lite"/>
    </source>
</evidence>
<dbReference type="GeneID" id="18800117"/>
<dbReference type="OMA" id="CSCKKEN"/>
<dbReference type="InterPro" id="IPR027815">
    <property type="entry name" value="CSC1/OSCA1-like_cyt"/>
</dbReference>
<dbReference type="KEGG" id="shs:STEHIDRAFT_150863"/>
<dbReference type="InterPro" id="IPR003864">
    <property type="entry name" value="CSC1/OSCA1-like_7TM"/>
</dbReference>
<feature type="transmembrane region" description="Helical" evidence="8">
    <location>
        <begin position="680"/>
        <end position="699"/>
    </location>
</feature>
<feature type="transmembrane region" description="Helical" evidence="8">
    <location>
        <begin position="426"/>
        <end position="452"/>
    </location>
</feature>
<evidence type="ECO:0000256" key="8">
    <source>
        <dbReference type="SAM" id="Phobius"/>
    </source>
</evidence>
<feature type="compositionally biased region" description="Low complexity" evidence="7">
    <location>
        <begin position="312"/>
        <end position="323"/>
    </location>
</feature>
<feature type="compositionally biased region" description="Low complexity" evidence="7">
    <location>
        <begin position="981"/>
        <end position="991"/>
    </location>
</feature>
<accession>R7RWD2</accession>
<feature type="region of interest" description="Disordered" evidence="7">
    <location>
        <begin position="969"/>
        <end position="1062"/>
    </location>
</feature>
<comment type="similarity">
    <text evidence="2">Belongs to the CSC1 (TC 1.A.17) family.</text>
</comment>
<feature type="transmembrane region" description="Helical" evidence="8">
    <location>
        <begin position="616"/>
        <end position="635"/>
    </location>
</feature>
<dbReference type="InterPro" id="IPR032880">
    <property type="entry name" value="CSC1/OSCA1-like_N"/>
</dbReference>
<keyword evidence="13" id="KW-1185">Reference proteome</keyword>
<feature type="region of interest" description="Disordered" evidence="7">
    <location>
        <begin position="150"/>
        <end position="169"/>
    </location>
</feature>
<comment type="subcellular location">
    <subcellularLocation>
        <location evidence="1">Membrane</location>
        <topology evidence="1">Multi-pass membrane protein</topology>
    </subcellularLocation>
</comment>
<evidence type="ECO:0000256" key="2">
    <source>
        <dbReference type="ARBA" id="ARBA00007779"/>
    </source>
</evidence>
<keyword evidence="6 8" id="KW-0472">Membrane</keyword>
<dbReference type="InterPro" id="IPR045122">
    <property type="entry name" value="Csc1-like"/>
</dbReference>
<evidence type="ECO:0000256" key="6">
    <source>
        <dbReference type="ARBA" id="ARBA00023136"/>
    </source>
</evidence>
<dbReference type="OrthoDB" id="1689567at2759"/>
<dbReference type="Pfam" id="PF02714">
    <property type="entry name" value="RSN1_7TM"/>
    <property type="match status" value="1"/>
</dbReference>
<dbReference type="eggNOG" id="KOG1134">
    <property type="taxonomic scope" value="Eukaryota"/>
</dbReference>
<dbReference type="GO" id="GO:0005886">
    <property type="term" value="C:plasma membrane"/>
    <property type="evidence" value="ECO:0007669"/>
    <property type="project" value="TreeGrafter"/>
</dbReference>
<dbReference type="EMBL" id="JH687402">
    <property type="protein sequence ID" value="EIM79609.1"/>
    <property type="molecule type" value="Genomic_DNA"/>
</dbReference>
<name>R7RWD2_STEHR</name>
<protein>
    <submittedName>
        <fullName evidence="12">DUF221-domain-containing protein</fullName>
    </submittedName>
</protein>
<dbReference type="Pfam" id="PF14703">
    <property type="entry name" value="PHM7_cyt"/>
    <property type="match status" value="1"/>
</dbReference>
<feature type="transmembrane region" description="Helical" evidence="8">
    <location>
        <begin position="568"/>
        <end position="595"/>
    </location>
</feature>
<feature type="transmembrane region" description="Helical" evidence="8">
    <location>
        <begin position="641"/>
        <end position="659"/>
    </location>
</feature>
<proteinExistence type="inferred from homology"/>